<evidence type="ECO:0008006" key="2">
    <source>
        <dbReference type="Google" id="ProtNLM"/>
    </source>
</evidence>
<gene>
    <name evidence="1" type="ORF">METZ01_LOCUS375527</name>
</gene>
<dbReference type="Gene3D" id="3.40.50.450">
    <property type="match status" value="1"/>
</dbReference>
<dbReference type="Pfam" id="PF12694">
    <property type="entry name" value="cpYpsA"/>
    <property type="match status" value="1"/>
</dbReference>
<dbReference type="InterPro" id="IPR024755">
    <property type="entry name" value="cpYpsA"/>
</dbReference>
<name>A0A382TL32_9ZZZZ</name>
<accession>A0A382TL32</accession>
<protein>
    <recommendedName>
        <fullName evidence="2">Molybdenum cofactor carrier</fullName>
    </recommendedName>
</protein>
<sequence>MASFAFYRPVHISKIISGGQTGADRAALDWAIAHNIPHGGWCPKGRLAEDGVIDAKYNLQETPKAEYIQRTEWNVRDSDATAIFSIAPILTGGSLATAEIAAAQRKPCLQLSEAQSISENATDLRKFLKEHNVGKLNVAGPRASGEPEIGTLVTDIFGAACEQAAND</sequence>
<proteinExistence type="predicted"/>
<dbReference type="EMBL" id="UINC01137377">
    <property type="protein sequence ID" value="SVD22673.1"/>
    <property type="molecule type" value="Genomic_DNA"/>
</dbReference>
<organism evidence="1">
    <name type="scientific">marine metagenome</name>
    <dbReference type="NCBI Taxonomy" id="408172"/>
    <lineage>
        <taxon>unclassified sequences</taxon>
        <taxon>metagenomes</taxon>
        <taxon>ecological metagenomes</taxon>
    </lineage>
</organism>
<reference evidence="1" key="1">
    <citation type="submission" date="2018-05" db="EMBL/GenBank/DDBJ databases">
        <authorList>
            <person name="Lanie J.A."/>
            <person name="Ng W.-L."/>
            <person name="Kazmierczak K.M."/>
            <person name="Andrzejewski T.M."/>
            <person name="Davidsen T.M."/>
            <person name="Wayne K.J."/>
            <person name="Tettelin H."/>
            <person name="Glass J.I."/>
            <person name="Rusch D."/>
            <person name="Podicherti R."/>
            <person name="Tsui H.-C.T."/>
            <person name="Winkler M.E."/>
        </authorList>
    </citation>
    <scope>NUCLEOTIDE SEQUENCE</scope>
</reference>
<dbReference type="AlphaFoldDB" id="A0A382TL32"/>
<evidence type="ECO:0000313" key="1">
    <source>
        <dbReference type="EMBL" id="SVD22673.1"/>
    </source>
</evidence>